<protein>
    <submittedName>
        <fullName evidence="2">Uncharacterized protein</fullName>
    </submittedName>
</protein>
<keyword evidence="3" id="KW-1185">Reference proteome</keyword>
<feature type="compositionally biased region" description="Basic residues" evidence="1">
    <location>
        <begin position="167"/>
        <end position="177"/>
    </location>
</feature>
<evidence type="ECO:0000313" key="2">
    <source>
        <dbReference type="EMBL" id="KAH8998687.1"/>
    </source>
</evidence>
<sequence>MSPLPASESFVLTQPKALTDGSSVPSPESDGTGDGFPPLPTFEGAASYFPPGPSSAQLDIAGELQPDQFTYAPPLWIMGDGNLAGQLPPDYLASLAFMNMNGNMSYPTQSDYTQADALTTMATSETVPPASLGKRSRSEENGSGPQKRARPSARVPGGAESTERTRRSPATRTRHSINSKSKAAGCGAERLASTTAQGVYHRSLPGLSVSQGSVGALEQGQPSWIEERDVETRHDTGKLAAAANRITKRGERRSRGESPRDPRKLVGEGPG</sequence>
<dbReference type="EMBL" id="JAKELL010000005">
    <property type="protein sequence ID" value="KAH8998687.1"/>
    <property type="molecule type" value="Genomic_DNA"/>
</dbReference>
<proteinExistence type="predicted"/>
<accession>A0AAD4QBR5</accession>
<evidence type="ECO:0000256" key="1">
    <source>
        <dbReference type="SAM" id="MobiDB-lite"/>
    </source>
</evidence>
<organism evidence="2 3">
    <name type="scientific">Lactarius akahatsu</name>
    <dbReference type="NCBI Taxonomy" id="416441"/>
    <lineage>
        <taxon>Eukaryota</taxon>
        <taxon>Fungi</taxon>
        <taxon>Dikarya</taxon>
        <taxon>Basidiomycota</taxon>
        <taxon>Agaricomycotina</taxon>
        <taxon>Agaricomycetes</taxon>
        <taxon>Russulales</taxon>
        <taxon>Russulaceae</taxon>
        <taxon>Lactarius</taxon>
    </lineage>
</organism>
<feature type="compositionally biased region" description="Basic and acidic residues" evidence="1">
    <location>
        <begin position="225"/>
        <end position="237"/>
    </location>
</feature>
<evidence type="ECO:0000313" key="3">
    <source>
        <dbReference type="Proteomes" id="UP001201163"/>
    </source>
</evidence>
<comment type="caution">
    <text evidence="2">The sequence shown here is derived from an EMBL/GenBank/DDBJ whole genome shotgun (WGS) entry which is preliminary data.</text>
</comment>
<feature type="region of interest" description="Disordered" evidence="1">
    <location>
        <begin position="205"/>
        <end position="271"/>
    </location>
</feature>
<feature type="region of interest" description="Disordered" evidence="1">
    <location>
        <begin position="121"/>
        <end position="189"/>
    </location>
</feature>
<reference evidence="2" key="1">
    <citation type="submission" date="2022-01" db="EMBL/GenBank/DDBJ databases">
        <title>Comparative genomics reveals a dynamic genome evolution in the ectomycorrhizal milk-cap (Lactarius) mushrooms.</title>
        <authorList>
            <consortium name="DOE Joint Genome Institute"/>
            <person name="Lebreton A."/>
            <person name="Tang N."/>
            <person name="Kuo A."/>
            <person name="LaButti K."/>
            <person name="Drula E."/>
            <person name="Barry K."/>
            <person name="Clum A."/>
            <person name="Lipzen A."/>
            <person name="Mousain D."/>
            <person name="Ng V."/>
            <person name="Wang R."/>
            <person name="Wang X."/>
            <person name="Dai Y."/>
            <person name="Henrissat B."/>
            <person name="Grigoriev I.V."/>
            <person name="Guerin-Laguette A."/>
            <person name="Yu F."/>
            <person name="Martin F.M."/>
        </authorList>
    </citation>
    <scope>NUCLEOTIDE SEQUENCE</scope>
    <source>
        <strain evidence="2">QP</strain>
    </source>
</reference>
<dbReference type="Proteomes" id="UP001201163">
    <property type="component" value="Unassembled WGS sequence"/>
</dbReference>
<feature type="region of interest" description="Disordered" evidence="1">
    <location>
        <begin position="1"/>
        <end position="59"/>
    </location>
</feature>
<dbReference type="AlphaFoldDB" id="A0AAD4QBR5"/>
<feature type="compositionally biased region" description="Basic and acidic residues" evidence="1">
    <location>
        <begin position="253"/>
        <end position="271"/>
    </location>
</feature>
<name>A0AAD4QBR5_9AGAM</name>
<gene>
    <name evidence="2" type="ORF">EDB92DRAFT_1200745</name>
</gene>